<evidence type="ECO:0000313" key="2">
    <source>
        <dbReference type="EMBL" id="KKO46696.1"/>
    </source>
</evidence>
<evidence type="ECO:0000256" key="1">
    <source>
        <dbReference type="SAM" id="SignalP"/>
    </source>
</evidence>
<dbReference type="STRING" id="336831.WG68_05280"/>
<dbReference type="NCBIfam" id="TIGR03352">
    <property type="entry name" value="VI_chp_3"/>
    <property type="match status" value="1"/>
</dbReference>
<proteinExistence type="predicted"/>
<accession>A0A0M2V7W4</accession>
<protein>
    <submittedName>
        <fullName evidence="2">Type VI secretion protein VasD</fullName>
    </submittedName>
</protein>
<dbReference type="PATRIC" id="fig|336831.14.peg.3367"/>
<feature type="chain" id="PRO_5005644628" evidence="1">
    <location>
        <begin position="23"/>
        <end position="161"/>
    </location>
</feature>
<keyword evidence="1" id="KW-0732">Signal</keyword>
<evidence type="ECO:0000313" key="3">
    <source>
        <dbReference type="Proteomes" id="UP000034228"/>
    </source>
</evidence>
<feature type="signal peptide" evidence="1">
    <location>
        <begin position="1"/>
        <end position="22"/>
    </location>
</feature>
<dbReference type="InterPro" id="IPR017734">
    <property type="entry name" value="T6SS_SciN"/>
</dbReference>
<organism evidence="2 3">
    <name type="scientific">Arsukibacterium ikkense</name>
    <dbReference type="NCBI Taxonomy" id="336831"/>
    <lineage>
        <taxon>Bacteria</taxon>
        <taxon>Pseudomonadati</taxon>
        <taxon>Pseudomonadota</taxon>
        <taxon>Gammaproteobacteria</taxon>
        <taxon>Chromatiales</taxon>
        <taxon>Chromatiaceae</taxon>
        <taxon>Arsukibacterium</taxon>
    </lineage>
</organism>
<dbReference type="InterPro" id="IPR038706">
    <property type="entry name" value="Type_VI_SciN-like_sf"/>
</dbReference>
<dbReference type="EMBL" id="LAHO01000003">
    <property type="protein sequence ID" value="KKO46696.1"/>
    <property type="molecule type" value="Genomic_DNA"/>
</dbReference>
<dbReference type="AlphaFoldDB" id="A0A0M2V7W4"/>
<dbReference type="PANTHER" id="PTHR37625:SF4">
    <property type="entry name" value="OUTER MEMBRANE LIPOPROTEIN"/>
    <property type="match status" value="1"/>
</dbReference>
<sequence>MKRIYLLVLVMLSMSLLTGCQAVYATFPPSTTLHFRVAEDINPDADQRPSPVIIRVYELASKTVFENQDFFALYDNPQQTLRTDLLRIDELVFEPGQRGEYKMSLLPTTKAVAVIAAYRDIEGARWRAVVDVKPTGYDNFYIYVDKLAVYIREHDLERRQR</sequence>
<dbReference type="Pfam" id="PF12790">
    <property type="entry name" value="T6SS-SciN"/>
    <property type="match status" value="1"/>
</dbReference>
<dbReference type="PANTHER" id="PTHR37625">
    <property type="entry name" value="OUTER MEMBRANE LIPOPROTEIN-RELATED"/>
    <property type="match status" value="1"/>
</dbReference>
<reference evidence="2 3" key="1">
    <citation type="submission" date="2015-03" db="EMBL/GenBank/DDBJ databases">
        <title>Draft genome sequences of two protease-producing strains of Arsukibacterium isolated from two cold and alkaline environments.</title>
        <authorList>
            <person name="Lylloff J.E."/>
            <person name="Skov L.B."/>
            <person name="Jepsen M."/>
            <person name="Hallin P.F."/>
            <person name="Sorensen S.J."/>
            <person name="Stougaard P."/>
            <person name="Glaring M.A."/>
        </authorList>
    </citation>
    <scope>NUCLEOTIDE SEQUENCE [LARGE SCALE GENOMIC DNA]</scope>
    <source>
        <strain evidence="2 3">GCM72</strain>
    </source>
</reference>
<name>A0A0M2V7W4_9GAMM</name>
<gene>
    <name evidence="2" type="ORF">WG68_05280</name>
</gene>
<keyword evidence="3" id="KW-1185">Reference proteome</keyword>
<dbReference type="OrthoDB" id="5471061at2"/>
<comment type="caution">
    <text evidence="2">The sequence shown here is derived from an EMBL/GenBank/DDBJ whole genome shotgun (WGS) entry which is preliminary data.</text>
</comment>
<dbReference type="PROSITE" id="PS51257">
    <property type="entry name" value="PROKAR_LIPOPROTEIN"/>
    <property type="match status" value="1"/>
</dbReference>
<dbReference type="RefSeq" id="WP_046556585.1">
    <property type="nucleotide sequence ID" value="NZ_LAHO01000003.1"/>
</dbReference>
<dbReference type="Proteomes" id="UP000034228">
    <property type="component" value="Unassembled WGS sequence"/>
</dbReference>
<dbReference type="Gene3D" id="2.60.40.4150">
    <property type="entry name" value="Type VI secretion system, lipoprotein SciN"/>
    <property type="match status" value="1"/>
</dbReference>